<organism evidence="7 8">
    <name type="scientific">Azospirillum picis</name>
    <dbReference type="NCBI Taxonomy" id="488438"/>
    <lineage>
        <taxon>Bacteria</taxon>
        <taxon>Pseudomonadati</taxon>
        <taxon>Pseudomonadota</taxon>
        <taxon>Alphaproteobacteria</taxon>
        <taxon>Rhodospirillales</taxon>
        <taxon>Azospirillaceae</taxon>
        <taxon>Azospirillum</taxon>
    </lineage>
</organism>
<keyword evidence="5 6" id="KW-0472">Membrane</keyword>
<evidence type="ECO:0000256" key="3">
    <source>
        <dbReference type="ARBA" id="ARBA00022692"/>
    </source>
</evidence>
<protein>
    <submittedName>
        <fullName evidence="7">Lipopolysaccharide export system permease protein</fullName>
    </submittedName>
</protein>
<dbReference type="Pfam" id="PF03739">
    <property type="entry name" value="LptF_LptG"/>
    <property type="match status" value="1"/>
</dbReference>
<feature type="transmembrane region" description="Helical" evidence="6">
    <location>
        <begin position="100"/>
        <end position="121"/>
    </location>
</feature>
<comment type="subcellular location">
    <subcellularLocation>
        <location evidence="1">Cell membrane</location>
        <topology evidence="1">Multi-pass membrane protein</topology>
    </subcellularLocation>
</comment>
<name>A0ABU0MN62_9PROT</name>
<dbReference type="PANTHER" id="PTHR33529:SF6">
    <property type="entry name" value="YJGP_YJGQ FAMILY PERMEASE"/>
    <property type="match status" value="1"/>
</dbReference>
<evidence type="ECO:0000256" key="2">
    <source>
        <dbReference type="ARBA" id="ARBA00022475"/>
    </source>
</evidence>
<feature type="transmembrane region" description="Helical" evidence="6">
    <location>
        <begin position="16"/>
        <end position="36"/>
    </location>
</feature>
<gene>
    <name evidence="7" type="ORF">QO018_003789</name>
</gene>
<reference evidence="7 8" key="1">
    <citation type="submission" date="2023-07" db="EMBL/GenBank/DDBJ databases">
        <title>Genomic Encyclopedia of Type Strains, Phase IV (KMG-IV): sequencing the most valuable type-strain genomes for metagenomic binning, comparative biology and taxonomic classification.</title>
        <authorList>
            <person name="Goeker M."/>
        </authorList>
    </citation>
    <scope>NUCLEOTIDE SEQUENCE [LARGE SCALE GENOMIC DNA]</scope>
    <source>
        <strain evidence="7 8">DSM 19922</strain>
    </source>
</reference>
<dbReference type="RefSeq" id="WP_209984744.1">
    <property type="nucleotide sequence ID" value="NZ_JAGINO010000015.1"/>
</dbReference>
<keyword evidence="4 6" id="KW-1133">Transmembrane helix</keyword>
<evidence type="ECO:0000256" key="4">
    <source>
        <dbReference type="ARBA" id="ARBA00022989"/>
    </source>
</evidence>
<feature type="transmembrane region" description="Helical" evidence="6">
    <location>
        <begin position="57"/>
        <end position="80"/>
    </location>
</feature>
<feature type="transmembrane region" description="Helical" evidence="6">
    <location>
        <begin position="340"/>
        <end position="361"/>
    </location>
</feature>
<comment type="caution">
    <text evidence="7">The sequence shown here is derived from an EMBL/GenBank/DDBJ whole genome shotgun (WGS) entry which is preliminary data.</text>
</comment>
<feature type="transmembrane region" description="Helical" evidence="6">
    <location>
        <begin position="308"/>
        <end position="328"/>
    </location>
</feature>
<dbReference type="InterPro" id="IPR005495">
    <property type="entry name" value="LptG/LptF_permease"/>
</dbReference>
<accession>A0ABU0MN62</accession>
<dbReference type="Proteomes" id="UP001244552">
    <property type="component" value="Unassembled WGS sequence"/>
</dbReference>
<sequence>MRLIDRYILSEASKPLAISLVVVLTALILERILRLFDLLADQGKQFGQILTMAANLVPHYLGLALPAAFFISIFLVSARFSEDSEIDALRGCGISLRRFGVPFLGAGVVLALFSIALYGYIQPYSRYAYREIFYAVTNAPWDATIKTATFIDTGGGYTIYADRMSPDGDWLEHVFVHQKLDDGGEITTTAKRGDLRLSDDGQRMTLAMREALQIRKVPGKQDSVLAFDRLVIERPFSRDIPLFRARGDSERELTMSELRDQMRSGAPSVTRSRLRAEFHARLVRSVSLPLLPMLAVPMGMAAKRARRWQGIATSAVILLLYHHAIQLGESLADLGRADPLLSLWGPFALFAAGCILLYAVVDRGPGANPFGGVFEAIDMLFLRLRRLLPHRRRTT</sequence>
<evidence type="ECO:0000256" key="5">
    <source>
        <dbReference type="ARBA" id="ARBA00023136"/>
    </source>
</evidence>
<evidence type="ECO:0000256" key="1">
    <source>
        <dbReference type="ARBA" id="ARBA00004651"/>
    </source>
</evidence>
<keyword evidence="8" id="KW-1185">Reference proteome</keyword>
<keyword evidence="2" id="KW-1003">Cell membrane</keyword>
<evidence type="ECO:0000313" key="7">
    <source>
        <dbReference type="EMBL" id="MDQ0534912.1"/>
    </source>
</evidence>
<evidence type="ECO:0000313" key="8">
    <source>
        <dbReference type="Proteomes" id="UP001244552"/>
    </source>
</evidence>
<keyword evidence="3 6" id="KW-0812">Transmembrane</keyword>
<proteinExistence type="predicted"/>
<dbReference type="EMBL" id="JAUSVU010000014">
    <property type="protein sequence ID" value="MDQ0534912.1"/>
    <property type="molecule type" value="Genomic_DNA"/>
</dbReference>
<dbReference type="PANTHER" id="PTHR33529">
    <property type="entry name" value="SLR0882 PROTEIN-RELATED"/>
    <property type="match status" value="1"/>
</dbReference>
<evidence type="ECO:0000256" key="6">
    <source>
        <dbReference type="SAM" id="Phobius"/>
    </source>
</evidence>